<dbReference type="GO" id="GO:0000981">
    <property type="term" value="F:DNA-binding transcription factor activity, RNA polymerase II-specific"/>
    <property type="evidence" value="ECO:0007669"/>
    <property type="project" value="InterPro"/>
</dbReference>
<dbReference type="Proteomes" id="UP001149163">
    <property type="component" value="Unassembled WGS sequence"/>
</dbReference>
<keyword evidence="4 7" id="KW-0863">Zinc-finger</keyword>
<dbReference type="InterPro" id="IPR051059">
    <property type="entry name" value="VerF-like"/>
</dbReference>
<comment type="caution">
    <text evidence="10">The sequence shown here is derived from an EMBL/GenBank/DDBJ whole genome shotgun (WGS) entry which is preliminary data.</text>
</comment>
<dbReference type="GO" id="GO:0008270">
    <property type="term" value="F:zinc ion binding"/>
    <property type="evidence" value="ECO:0007669"/>
    <property type="project" value="UniProtKB-KW"/>
</dbReference>
<evidence type="ECO:0000256" key="5">
    <source>
        <dbReference type="ARBA" id="ARBA00022833"/>
    </source>
</evidence>
<dbReference type="GO" id="GO:0006351">
    <property type="term" value="P:DNA-templated transcription"/>
    <property type="evidence" value="ECO:0007669"/>
    <property type="project" value="InterPro"/>
</dbReference>
<dbReference type="EMBL" id="JAPQKN010000001">
    <property type="protein sequence ID" value="KAJ5174157.1"/>
    <property type="molecule type" value="Genomic_DNA"/>
</dbReference>
<feature type="compositionally biased region" description="Polar residues" evidence="8">
    <location>
        <begin position="119"/>
        <end position="133"/>
    </location>
</feature>
<name>A0A9W9ID28_9EURO</name>
<dbReference type="InterPro" id="IPR013087">
    <property type="entry name" value="Znf_C2H2_type"/>
</dbReference>
<keyword evidence="3" id="KW-0677">Repeat</keyword>
<accession>A0A9W9ID28</accession>
<evidence type="ECO:0000256" key="7">
    <source>
        <dbReference type="PROSITE-ProRule" id="PRU00042"/>
    </source>
</evidence>
<reference evidence="10" key="1">
    <citation type="submission" date="2022-11" db="EMBL/GenBank/DDBJ databases">
        <authorList>
            <person name="Petersen C."/>
        </authorList>
    </citation>
    <scope>NUCLEOTIDE SEQUENCE</scope>
    <source>
        <strain evidence="10">IBT 26290</strain>
    </source>
</reference>
<dbReference type="AlphaFoldDB" id="A0A9W9ID28"/>
<organism evidence="10 11">
    <name type="scientific">Penicillium canariense</name>
    <dbReference type="NCBI Taxonomy" id="189055"/>
    <lineage>
        <taxon>Eukaryota</taxon>
        <taxon>Fungi</taxon>
        <taxon>Dikarya</taxon>
        <taxon>Ascomycota</taxon>
        <taxon>Pezizomycotina</taxon>
        <taxon>Eurotiomycetes</taxon>
        <taxon>Eurotiomycetidae</taxon>
        <taxon>Eurotiales</taxon>
        <taxon>Aspergillaceae</taxon>
        <taxon>Penicillium</taxon>
    </lineage>
</organism>
<dbReference type="RefSeq" id="XP_056545765.1">
    <property type="nucleotide sequence ID" value="XM_056682159.1"/>
</dbReference>
<evidence type="ECO:0000313" key="11">
    <source>
        <dbReference type="Proteomes" id="UP001149163"/>
    </source>
</evidence>
<evidence type="ECO:0000313" key="10">
    <source>
        <dbReference type="EMBL" id="KAJ5174157.1"/>
    </source>
</evidence>
<dbReference type="GO" id="GO:0000785">
    <property type="term" value="C:chromatin"/>
    <property type="evidence" value="ECO:0007669"/>
    <property type="project" value="TreeGrafter"/>
</dbReference>
<keyword evidence="11" id="KW-1185">Reference proteome</keyword>
<evidence type="ECO:0000259" key="9">
    <source>
        <dbReference type="PROSITE" id="PS50157"/>
    </source>
</evidence>
<dbReference type="GeneID" id="81421335"/>
<keyword evidence="5" id="KW-0862">Zinc</keyword>
<sequence length="776" mass="86043">MSHENKKPNVCEACGAKFARADALRRHTRKCAEFQQMGEAAEQMRAPSPNRDTAVAAVQWSGPAPKNTVHQLGQRMGSAIGEATVPNGSVLTASLSPHSVRTNPRSVDGQLTHIDSVGSHGQSLTEQSPNRQYPSGMVNLDLNTSQQSPDMQRRRQDLQPFSVNAFANSHTYSTGPPGMMVGDPGMPLFAEAADFQISSSFPPNIELDEDMAFLEEFLFPEYTFNRKSIPAPAPAPGIIPEKLEESSYVHALFISPEDVAEFEKHFIEADSRRQLTNFVFPRQSRIIRCLTAYFEYFDPHAPIIQHATFSVAGASPALVLAMLALGALYIKEHKFATPAYEAACILLADFVGDQNPERRSTFQFWPVQASLLCVQFGAFSDNEVFARRAQQQFACATEMLRDGLQKMKVNGPRQENDWASWSLNETFSRLASWTCALSATILANDPADSYVAPYQLLEISLPRNEEYWQARSAQEWNSGKSAAMRYNNLDFSSLTRSLLRGESISENISSFGLLSLVGWILSSVCHHEKLMMSMGPIDVFGNDFTIKIELALAAWEVTFRRYLRTDQFIFRPTDPLLSDCFPLLGSAYYHLLVGDQLRTLKGMADRPASVEASSMTWGTLPAIRPVSSVRKAVRYAANSILIRARMGLGHYQYMGPLNYGGYVISTICESALLLSWWLVVAQLSPGSGVLSEGEEDEAGNKSLEDIIADVFTELEDQDIPCTDPVSRVLAPLVFSRQTIPRCIYASTVQCILSEKKPLTTASQSNITPLQRTRFSV</sequence>
<feature type="domain" description="C2H2-type" evidence="9">
    <location>
        <begin position="9"/>
        <end position="41"/>
    </location>
</feature>
<dbReference type="PANTHER" id="PTHR40626:SF11">
    <property type="entry name" value="ZINC FINGER PROTEIN YPR022C"/>
    <property type="match status" value="1"/>
</dbReference>
<evidence type="ECO:0000256" key="1">
    <source>
        <dbReference type="ARBA" id="ARBA00004123"/>
    </source>
</evidence>
<dbReference type="GO" id="GO:0000978">
    <property type="term" value="F:RNA polymerase II cis-regulatory region sequence-specific DNA binding"/>
    <property type="evidence" value="ECO:0007669"/>
    <property type="project" value="InterPro"/>
</dbReference>
<feature type="region of interest" description="Disordered" evidence="8">
    <location>
        <begin position="113"/>
        <end position="138"/>
    </location>
</feature>
<dbReference type="GO" id="GO:0005634">
    <property type="term" value="C:nucleus"/>
    <property type="evidence" value="ECO:0007669"/>
    <property type="project" value="UniProtKB-SubCell"/>
</dbReference>
<dbReference type="Pfam" id="PF04082">
    <property type="entry name" value="Fungal_trans"/>
    <property type="match status" value="1"/>
</dbReference>
<evidence type="ECO:0000256" key="2">
    <source>
        <dbReference type="ARBA" id="ARBA00022723"/>
    </source>
</evidence>
<dbReference type="InterPro" id="IPR007219">
    <property type="entry name" value="XnlR_reg_dom"/>
</dbReference>
<protein>
    <recommendedName>
        <fullName evidence="9">C2H2-type domain-containing protein</fullName>
    </recommendedName>
</protein>
<reference evidence="10" key="2">
    <citation type="journal article" date="2023" name="IMA Fungus">
        <title>Comparative genomic study of the Penicillium genus elucidates a diverse pangenome and 15 lateral gene transfer events.</title>
        <authorList>
            <person name="Petersen C."/>
            <person name="Sorensen T."/>
            <person name="Nielsen M.R."/>
            <person name="Sondergaard T.E."/>
            <person name="Sorensen J.L."/>
            <person name="Fitzpatrick D.A."/>
            <person name="Frisvad J.C."/>
            <person name="Nielsen K.L."/>
        </authorList>
    </citation>
    <scope>NUCLEOTIDE SEQUENCE</scope>
    <source>
        <strain evidence="10">IBT 26290</strain>
    </source>
</reference>
<keyword evidence="6" id="KW-0539">Nucleus</keyword>
<gene>
    <name evidence="10" type="ORF">N7482_000034</name>
</gene>
<comment type="subcellular location">
    <subcellularLocation>
        <location evidence="1">Nucleus</location>
    </subcellularLocation>
</comment>
<proteinExistence type="predicted"/>
<dbReference type="PROSITE" id="PS50157">
    <property type="entry name" value="ZINC_FINGER_C2H2_2"/>
    <property type="match status" value="1"/>
</dbReference>
<dbReference type="OrthoDB" id="4157142at2759"/>
<dbReference type="CDD" id="cd12148">
    <property type="entry name" value="fungal_TF_MHR"/>
    <property type="match status" value="1"/>
</dbReference>
<evidence type="ECO:0000256" key="4">
    <source>
        <dbReference type="ARBA" id="ARBA00022771"/>
    </source>
</evidence>
<dbReference type="PANTHER" id="PTHR40626">
    <property type="entry name" value="MIP31509P"/>
    <property type="match status" value="1"/>
</dbReference>
<evidence type="ECO:0000256" key="6">
    <source>
        <dbReference type="ARBA" id="ARBA00023242"/>
    </source>
</evidence>
<evidence type="ECO:0000256" key="8">
    <source>
        <dbReference type="SAM" id="MobiDB-lite"/>
    </source>
</evidence>
<evidence type="ECO:0000256" key="3">
    <source>
        <dbReference type="ARBA" id="ARBA00022737"/>
    </source>
</evidence>
<keyword evidence="2" id="KW-0479">Metal-binding</keyword>